<name>A0AAD3HF36_9STRA</name>
<sequence length="404" mass="46156">MTIQGQEEEEKKFLLKHCGGRGAYLWNSQELSHAIKTLTATPTSNSTPTDTSQTCSKEDLKQMISSLLRNRGIFHPRPMAGQKRKRRKEETLFPHVISEIMSLVKDTENEQQVNIEEDMITQLIVDVVQDRHFTKTSHRCYQEREQRVKDPKESCSNEDGGNDGYFTTPSAITKRVYAQVIYKHLTCNDVKVENAIDEDGSRHHILSTATHQFLDKLGKLAELEIDAFEVYLLLHLESIEMNSRLGNIGDATIAIEKDETDVDARQKAFHKTMSSAIVDIVDAHPDVVCKLPCELILILAQKDFAFAKVVSKAIMRCIVEYSAMIPRYTCEQVESGNKRKRSRNARDDPFKMLEKCRTLYLEWNGASADMKDLLNMQVKVLIDEVEPNQLVALRDFITSCRDEK</sequence>
<reference evidence="1 2" key="1">
    <citation type="journal article" date="2021" name="Sci. Rep.">
        <title>The genome of the diatom Chaetoceros tenuissimus carries an ancient integrated fragment of an extant virus.</title>
        <authorList>
            <person name="Hongo Y."/>
            <person name="Kimura K."/>
            <person name="Takaki Y."/>
            <person name="Yoshida Y."/>
            <person name="Baba S."/>
            <person name="Kobayashi G."/>
            <person name="Nagasaki K."/>
            <person name="Hano T."/>
            <person name="Tomaru Y."/>
        </authorList>
    </citation>
    <scope>NUCLEOTIDE SEQUENCE [LARGE SCALE GENOMIC DNA]</scope>
    <source>
        <strain evidence="1 2">NIES-3715</strain>
    </source>
</reference>
<evidence type="ECO:0000313" key="2">
    <source>
        <dbReference type="Proteomes" id="UP001054902"/>
    </source>
</evidence>
<dbReference type="AlphaFoldDB" id="A0AAD3HF36"/>
<dbReference type="EMBL" id="BLLK01000074">
    <property type="protein sequence ID" value="GFH61310.1"/>
    <property type="molecule type" value="Genomic_DNA"/>
</dbReference>
<gene>
    <name evidence="1" type="ORF">CTEN210_17786</name>
</gene>
<comment type="caution">
    <text evidence="1">The sequence shown here is derived from an EMBL/GenBank/DDBJ whole genome shotgun (WGS) entry which is preliminary data.</text>
</comment>
<dbReference type="Proteomes" id="UP001054902">
    <property type="component" value="Unassembled WGS sequence"/>
</dbReference>
<protein>
    <submittedName>
        <fullName evidence="1">Uncharacterized protein</fullName>
    </submittedName>
</protein>
<evidence type="ECO:0000313" key="1">
    <source>
        <dbReference type="EMBL" id="GFH61310.1"/>
    </source>
</evidence>
<organism evidence="1 2">
    <name type="scientific">Chaetoceros tenuissimus</name>
    <dbReference type="NCBI Taxonomy" id="426638"/>
    <lineage>
        <taxon>Eukaryota</taxon>
        <taxon>Sar</taxon>
        <taxon>Stramenopiles</taxon>
        <taxon>Ochrophyta</taxon>
        <taxon>Bacillariophyta</taxon>
        <taxon>Coscinodiscophyceae</taxon>
        <taxon>Chaetocerotophycidae</taxon>
        <taxon>Chaetocerotales</taxon>
        <taxon>Chaetocerotaceae</taxon>
        <taxon>Chaetoceros</taxon>
    </lineage>
</organism>
<accession>A0AAD3HF36</accession>
<proteinExistence type="predicted"/>
<keyword evidence="2" id="KW-1185">Reference proteome</keyword>